<accession>A0A9X1L1Y8</accession>
<dbReference type="Proteomes" id="UP001139199">
    <property type="component" value="Unassembled WGS sequence"/>
</dbReference>
<sequence length="427" mass="48755">MKNILFVLFTFLIFNCKSKTAPQIITSKKAPNILFIIADDMGKEALAGFTEGKIKPNTPNIDSIRTSGLSFTNFWTYPTCSPTRASIITGKYGYRTNVRWANQKLDNNEILLQKYINKNTTNSYATAVIGKWHLSGFDTTINPENFGIDYYSGIFNGSVKNYYNWPLSENGKQTTCTEYTTKKFTDLASNWIKKQEKPWFMWLAYNAPHTPFHIPPAEMHNQGNLKPYTKEANPTPYFMASIEAMDYQIGKLLNSISIEDKENTIIIFIGDNGTEPEVTQNPYNKNQVKRSLYQGGINMPLFISGKGVNRNGIDNNLITSTDLFATIAEIAGVNIKEINDSKSFKSLLNKKNTIREFQYSEMKNDKNNAWTISNGTYKLIVFANGNEEMYNLKMDPYEKNNLLNFELNNSENNIKQKLDDQLLKIRN</sequence>
<evidence type="ECO:0000259" key="5">
    <source>
        <dbReference type="Pfam" id="PF00884"/>
    </source>
</evidence>
<evidence type="ECO:0000313" key="6">
    <source>
        <dbReference type="EMBL" id="MCB4799215.1"/>
    </source>
</evidence>
<gene>
    <name evidence="6" type="ORF">LG649_10180</name>
</gene>
<keyword evidence="3 6" id="KW-0378">Hydrolase</keyword>
<reference evidence="6" key="1">
    <citation type="submission" date="2021-10" db="EMBL/GenBank/DDBJ databases">
        <title>Tamlana sargassums sp. nov., and Tamlana laminarinivorans sp. nov., two new bacteria isolated from the brown alga.</title>
        <authorList>
            <person name="Li J."/>
        </authorList>
    </citation>
    <scope>NUCLEOTIDE SEQUENCE</scope>
    <source>
        <strain evidence="6">PT2-4</strain>
    </source>
</reference>
<evidence type="ECO:0000256" key="2">
    <source>
        <dbReference type="ARBA" id="ARBA00022723"/>
    </source>
</evidence>
<dbReference type="SUPFAM" id="SSF53649">
    <property type="entry name" value="Alkaline phosphatase-like"/>
    <property type="match status" value="1"/>
</dbReference>
<dbReference type="PANTHER" id="PTHR42693:SF33">
    <property type="entry name" value="ARYLSULFATASE"/>
    <property type="match status" value="1"/>
</dbReference>
<keyword evidence="4" id="KW-0106">Calcium</keyword>
<organism evidence="6 7">
    <name type="scientific">Neotamlana laminarinivorans</name>
    <dbReference type="NCBI Taxonomy" id="2883124"/>
    <lineage>
        <taxon>Bacteria</taxon>
        <taxon>Pseudomonadati</taxon>
        <taxon>Bacteroidota</taxon>
        <taxon>Flavobacteriia</taxon>
        <taxon>Flavobacteriales</taxon>
        <taxon>Flavobacteriaceae</taxon>
        <taxon>Neotamlana</taxon>
    </lineage>
</organism>
<dbReference type="RefSeq" id="WP_226543727.1">
    <property type="nucleotide sequence ID" value="NZ_JAJAPW010000004.1"/>
</dbReference>
<evidence type="ECO:0000256" key="4">
    <source>
        <dbReference type="ARBA" id="ARBA00022837"/>
    </source>
</evidence>
<dbReference type="InterPro" id="IPR000917">
    <property type="entry name" value="Sulfatase_N"/>
</dbReference>
<evidence type="ECO:0000256" key="3">
    <source>
        <dbReference type="ARBA" id="ARBA00022801"/>
    </source>
</evidence>
<dbReference type="PANTHER" id="PTHR42693">
    <property type="entry name" value="ARYLSULFATASE FAMILY MEMBER"/>
    <property type="match status" value="1"/>
</dbReference>
<dbReference type="AlphaFoldDB" id="A0A9X1L1Y8"/>
<evidence type="ECO:0000313" key="7">
    <source>
        <dbReference type="Proteomes" id="UP001139199"/>
    </source>
</evidence>
<comment type="caution">
    <text evidence="6">The sequence shown here is derived from an EMBL/GenBank/DDBJ whole genome shotgun (WGS) entry which is preliminary data.</text>
</comment>
<dbReference type="GO" id="GO:0046872">
    <property type="term" value="F:metal ion binding"/>
    <property type="evidence" value="ECO:0007669"/>
    <property type="project" value="UniProtKB-KW"/>
</dbReference>
<name>A0A9X1L1Y8_9FLAO</name>
<feature type="domain" description="Sulfatase N-terminal" evidence="5">
    <location>
        <begin position="31"/>
        <end position="333"/>
    </location>
</feature>
<protein>
    <submittedName>
        <fullName evidence="6">Sulfatase-like hydrolase/transferase</fullName>
    </submittedName>
</protein>
<evidence type="ECO:0000256" key="1">
    <source>
        <dbReference type="ARBA" id="ARBA00008779"/>
    </source>
</evidence>
<dbReference type="PROSITE" id="PS00523">
    <property type="entry name" value="SULFATASE_1"/>
    <property type="match status" value="1"/>
</dbReference>
<dbReference type="Pfam" id="PF00884">
    <property type="entry name" value="Sulfatase"/>
    <property type="match status" value="1"/>
</dbReference>
<comment type="similarity">
    <text evidence="1">Belongs to the sulfatase family.</text>
</comment>
<dbReference type="InterPro" id="IPR024607">
    <property type="entry name" value="Sulfatase_CS"/>
</dbReference>
<dbReference type="GO" id="GO:0004065">
    <property type="term" value="F:arylsulfatase activity"/>
    <property type="evidence" value="ECO:0007669"/>
    <property type="project" value="TreeGrafter"/>
</dbReference>
<proteinExistence type="inferred from homology"/>
<dbReference type="EMBL" id="JAJAPW010000004">
    <property type="protein sequence ID" value="MCB4799215.1"/>
    <property type="molecule type" value="Genomic_DNA"/>
</dbReference>
<keyword evidence="7" id="KW-1185">Reference proteome</keyword>
<keyword evidence="2" id="KW-0479">Metal-binding</keyword>
<dbReference type="Gene3D" id="3.40.720.10">
    <property type="entry name" value="Alkaline Phosphatase, subunit A"/>
    <property type="match status" value="2"/>
</dbReference>
<dbReference type="InterPro" id="IPR050738">
    <property type="entry name" value="Sulfatase"/>
</dbReference>
<dbReference type="InterPro" id="IPR017850">
    <property type="entry name" value="Alkaline_phosphatase_core_sf"/>
</dbReference>